<dbReference type="Pfam" id="PF02104">
    <property type="entry name" value="SURF1"/>
    <property type="match status" value="1"/>
</dbReference>
<dbReference type="GO" id="GO:0005886">
    <property type="term" value="C:plasma membrane"/>
    <property type="evidence" value="ECO:0007669"/>
    <property type="project" value="UniProtKB-SubCell"/>
</dbReference>
<keyword evidence="3 6" id="KW-0812">Transmembrane</keyword>
<keyword evidence="6" id="KW-1003">Cell membrane</keyword>
<protein>
    <recommendedName>
        <fullName evidence="6">SURF1-like protein</fullName>
    </recommendedName>
</protein>
<feature type="transmembrane region" description="Helical" evidence="6">
    <location>
        <begin position="203"/>
        <end position="226"/>
    </location>
</feature>
<dbReference type="CDD" id="cd06662">
    <property type="entry name" value="SURF1"/>
    <property type="match status" value="1"/>
</dbReference>
<evidence type="ECO:0000256" key="4">
    <source>
        <dbReference type="ARBA" id="ARBA00022989"/>
    </source>
</evidence>
<evidence type="ECO:0000256" key="3">
    <source>
        <dbReference type="ARBA" id="ARBA00022692"/>
    </source>
</evidence>
<evidence type="ECO:0000256" key="2">
    <source>
        <dbReference type="ARBA" id="ARBA00007165"/>
    </source>
</evidence>
<comment type="similarity">
    <text evidence="2 6">Belongs to the SURF1 family.</text>
</comment>
<sequence>MLALTFTYVAFTVLAPWQLGKNTDTQEFNDRLEAALEHDPVPASDVLRPDGVSAGEDAEWTRVELQGRFLPDSEVLLRNRPVSSSPAFQVLTPFRTDDGLTVLVNRGWIAPDGAAAVPEIPAAPSTDLTVTGYVRQSEAVPTTAPIVDEGRQQVYGMNTAQIARLTDLPLAGDYVQLDEVSVAGPAGEELAAIPLPTLDSGPYLSYGIQWIAFGIMVPLGLGYFVWAEIRERRRQREEIAAAEAAVTTAAPGEPQTGGVVGEQQRDTASTGDATAGSNAVPESPAGAARAEDAVALTRERKLADRYGGARNRAFADRNSRDEERF</sequence>
<comment type="subcellular location">
    <subcellularLocation>
        <location evidence="6">Cell membrane</location>
        <topology evidence="6">Multi-pass membrane protein</topology>
    </subcellularLocation>
    <subcellularLocation>
        <location evidence="1">Membrane</location>
    </subcellularLocation>
</comment>
<evidence type="ECO:0000256" key="6">
    <source>
        <dbReference type="RuleBase" id="RU363076"/>
    </source>
</evidence>
<dbReference type="KEGG" id="cter:A606_04285"/>
<dbReference type="PROSITE" id="PS50895">
    <property type="entry name" value="SURF1"/>
    <property type="match status" value="1"/>
</dbReference>
<dbReference type="PANTHER" id="PTHR23427">
    <property type="entry name" value="SURFEIT LOCUS PROTEIN"/>
    <property type="match status" value="1"/>
</dbReference>
<dbReference type="AlphaFoldDB" id="S4XD82"/>
<dbReference type="eggNOG" id="COG3346">
    <property type="taxonomic scope" value="Bacteria"/>
</dbReference>
<evidence type="ECO:0000256" key="1">
    <source>
        <dbReference type="ARBA" id="ARBA00004370"/>
    </source>
</evidence>
<evidence type="ECO:0000313" key="8">
    <source>
        <dbReference type="EMBL" id="AGP30506.1"/>
    </source>
</evidence>
<dbReference type="PANTHER" id="PTHR23427:SF2">
    <property type="entry name" value="SURFEIT LOCUS PROTEIN 1"/>
    <property type="match status" value="1"/>
</dbReference>
<reference evidence="8 9" key="1">
    <citation type="submission" date="2012-06" db="EMBL/GenBank/DDBJ databases">
        <title>Complete genome sequence of Corynebacterium terpenotabidum Y-11 (=DSM 44721).</title>
        <authorList>
            <person name="Ruckert C."/>
            <person name="Albersmeier A."/>
            <person name="Al-Dilaimi A."/>
            <person name="Szczepanowski R."/>
            <person name="Kalinowski J."/>
        </authorList>
    </citation>
    <scope>NUCLEOTIDE SEQUENCE [LARGE SCALE GENOMIC DNA]</scope>
    <source>
        <strain evidence="8 9">Y-11</strain>
    </source>
</reference>
<evidence type="ECO:0000256" key="7">
    <source>
        <dbReference type="SAM" id="MobiDB-lite"/>
    </source>
</evidence>
<keyword evidence="5 6" id="KW-0472">Membrane</keyword>
<dbReference type="PATRIC" id="fig|1200352.3.peg.867"/>
<dbReference type="InterPro" id="IPR045214">
    <property type="entry name" value="Surf1/Surf4"/>
</dbReference>
<dbReference type="STRING" id="1200352.A606_04285"/>
<name>S4XD82_9CORY</name>
<evidence type="ECO:0000256" key="5">
    <source>
        <dbReference type="ARBA" id="ARBA00023136"/>
    </source>
</evidence>
<feature type="compositionally biased region" description="Polar residues" evidence="7">
    <location>
        <begin position="266"/>
        <end position="277"/>
    </location>
</feature>
<keyword evidence="4 6" id="KW-1133">Transmembrane helix</keyword>
<gene>
    <name evidence="8" type="ORF">A606_04285</name>
</gene>
<proteinExistence type="inferred from homology"/>
<dbReference type="Proteomes" id="UP000014809">
    <property type="component" value="Chromosome"/>
</dbReference>
<dbReference type="HOGENOM" id="CLU_047737_0_0_11"/>
<evidence type="ECO:0000313" key="9">
    <source>
        <dbReference type="Proteomes" id="UP000014809"/>
    </source>
</evidence>
<comment type="caution">
    <text evidence="6">Lacks conserved residue(s) required for the propagation of feature annotation.</text>
</comment>
<accession>S4XD82</accession>
<feature type="region of interest" description="Disordered" evidence="7">
    <location>
        <begin position="243"/>
        <end position="293"/>
    </location>
</feature>
<dbReference type="InterPro" id="IPR002994">
    <property type="entry name" value="Surf1/Shy1"/>
</dbReference>
<keyword evidence="9" id="KW-1185">Reference proteome</keyword>
<dbReference type="EMBL" id="CP003696">
    <property type="protein sequence ID" value="AGP30506.1"/>
    <property type="molecule type" value="Genomic_DNA"/>
</dbReference>
<organism evidence="8 9">
    <name type="scientific">Corynebacterium terpenotabidum Y-11</name>
    <dbReference type="NCBI Taxonomy" id="1200352"/>
    <lineage>
        <taxon>Bacteria</taxon>
        <taxon>Bacillati</taxon>
        <taxon>Actinomycetota</taxon>
        <taxon>Actinomycetes</taxon>
        <taxon>Mycobacteriales</taxon>
        <taxon>Corynebacteriaceae</taxon>
        <taxon>Corynebacterium</taxon>
    </lineage>
</organism>